<comment type="cofactor">
    <cofactor evidence="1">
        <name>heme</name>
        <dbReference type="ChEBI" id="CHEBI:30413"/>
    </cofactor>
</comment>
<dbReference type="GO" id="GO:0016712">
    <property type="term" value="F:oxidoreductase activity, acting on paired donors, with incorporation or reduction of molecular oxygen, reduced flavin or flavoprotein as one donor, and incorporation of one atom of oxygen"/>
    <property type="evidence" value="ECO:0007669"/>
    <property type="project" value="TreeGrafter"/>
</dbReference>
<dbReference type="PANTHER" id="PTHR24300:SF327">
    <property type="entry name" value="CYTOCHROME P450 2F2-RELATED"/>
    <property type="match status" value="1"/>
</dbReference>
<keyword evidence="5" id="KW-0349">Heme</keyword>
<evidence type="ECO:0000256" key="4">
    <source>
        <dbReference type="ARBA" id="ARBA00010617"/>
    </source>
</evidence>
<protein>
    <submittedName>
        <fullName evidence="16">Cytochrome P450 2F5-like isoform X2</fullName>
    </submittedName>
</protein>
<dbReference type="Gene3D" id="1.10.630.10">
    <property type="entry name" value="Cytochrome P450"/>
    <property type="match status" value="1"/>
</dbReference>
<dbReference type="Pfam" id="PF00067">
    <property type="entry name" value="p450"/>
    <property type="match status" value="1"/>
</dbReference>
<keyword evidence="7" id="KW-0256">Endoplasmic reticulum</keyword>
<evidence type="ECO:0000313" key="15">
    <source>
        <dbReference type="Proteomes" id="UP000515150"/>
    </source>
</evidence>
<comment type="similarity">
    <text evidence="4">Belongs to the cytochrome P450 family.</text>
</comment>
<evidence type="ECO:0000256" key="1">
    <source>
        <dbReference type="ARBA" id="ARBA00001971"/>
    </source>
</evidence>
<dbReference type="Proteomes" id="UP000515150">
    <property type="component" value="Chromosome 6"/>
</dbReference>
<dbReference type="InterPro" id="IPR036396">
    <property type="entry name" value="Cyt_P450_sf"/>
</dbReference>
<evidence type="ECO:0000256" key="7">
    <source>
        <dbReference type="ARBA" id="ARBA00022824"/>
    </source>
</evidence>
<evidence type="ECO:0000256" key="9">
    <source>
        <dbReference type="ARBA" id="ARBA00023002"/>
    </source>
</evidence>
<dbReference type="InterPro" id="IPR002401">
    <property type="entry name" value="Cyt_P450_E_grp-I"/>
</dbReference>
<dbReference type="GO" id="GO:0005506">
    <property type="term" value="F:iron ion binding"/>
    <property type="evidence" value="ECO:0007669"/>
    <property type="project" value="InterPro"/>
</dbReference>
<dbReference type="GO" id="GO:0006805">
    <property type="term" value="P:xenobiotic metabolic process"/>
    <property type="evidence" value="ECO:0007669"/>
    <property type="project" value="TreeGrafter"/>
</dbReference>
<dbReference type="FunFam" id="1.10.630.10:FF:000238">
    <property type="entry name" value="Cytochrome P450 2A6"/>
    <property type="match status" value="1"/>
</dbReference>
<keyword evidence="14" id="KW-0732">Signal</keyword>
<evidence type="ECO:0000256" key="10">
    <source>
        <dbReference type="ARBA" id="ARBA00023004"/>
    </source>
</evidence>
<dbReference type="InterPro" id="IPR050182">
    <property type="entry name" value="Cytochrome_P450_fam2"/>
</dbReference>
<dbReference type="GeneID" id="114857021"/>
<dbReference type="InterPro" id="IPR001128">
    <property type="entry name" value="Cyt_P450"/>
</dbReference>
<keyword evidence="12" id="KW-0472">Membrane</keyword>
<dbReference type="RefSeq" id="XP_029008898.1">
    <property type="nucleotide sequence ID" value="XM_029153065.3"/>
</dbReference>
<proteinExistence type="inferred from homology"/>
<feature type="region of interest" description="Disordered" evidence="13">
    <location>
        <begin position="326"/>
        <end position="347"/>
    </location>
</feature>
<keyword evidence="11" id="KW-0503">Monooxygenase</keyword>
<evidence type="ECO:0000256" key="6">
    <source>
        <dbReference type="ARBA" id="ARBA00022723"/>
    </source>
</evidence>
<name>A0A6P7MRE5_BETSP</name>
<evidence type="ECO:0000256" key="12">
    <source>
        <dbReference type="ARBA" id="ARBA00023136"/>
    </source>
</evidence>
<keyword evidence="6" id="KW-0479">Metal-binding</keyword>
<gene>
    <name evidence="16" type="primary">LOC114857021</name>
</gene>
<keyword evidence="9" id="KW-0560">Oxidoreductase</keyword>
<evidence type="ECO:0000313" key="16">
    <source>
        <dbReference type="RefSeq" id="XP_029008898.1"/>
    </source>
</evidence>
<feature type="signal peptide" evidence="14">
    <location>
        <begin position="1"/>
        <end position="24"/>
    </location>
</feature>
<accession>A0A6P7MRE5</accession>
<dbReference type="GO" id="GO:0005789">
    <property type="term" value="C:endoplasmic reticulum membrane"/>
    <property type="evidence" value="ECO:0007669"/>
    <property type="project" value="UniProtKB-SubCell"/>
</dbReference>
<evidence type="ECO:0000256" key="3">
    <source>
        <dbReference type="ARBA" id="ARBA00004406"/>
    </source>
</evidence>
<evidence type="ECO:0000256" key="8">
    <source>
        <dbReference type="ARBA" id="ARBA00022848"/>
    </source>
</evidence>
<evidence type="ECO:0000256" key="13">
    <source>
        <dbReference type="SAM" id="MobiDB-lite"/>
    </source>
</evidence>
<dbReference type="PRINTS" id="PR00463">
    <property type="entry name" value="EP450I"/>
</dbReference>
<comment type="subcellular location">
    <subcellularLocation>
        <location evidence="3">Endoplasmic reticulum membrane</location>
        <topology evidence="3">Peripheral membrane protein</topology>
    </subcellularLocation>
    <subcellularLocation>
        <location evidence="2">Microsome membrane</location>
        <topology evidence="2">Peripheral membrane protein</topology>
    </subcellularLocation>
</comment>
<evidence type="ECO:0000256" key="5">
    <source>
        <dbReference type="ARBA" id="ARBA00022617"/>
    </source>
</evidence>
<evidence type="ECO:0000256" key="11">
    <source>
        <dbReference type="ARBA" id="ARBA00023033"/>
    </source>
</evidence>
<evidence type="ECO:0000256" key="2">
    <source>
        <dbReference type="ARBA" id="ARBA00004174"/>
    </source>
</evidence>
<dbReference type="SUPFAM" id="SSF48264">
    <property type="entry name" value="Cytochrome P450"/>
    <property type="match status" value="1"/>
</dbReference>
<keyword evidence="8" id="KW-0492">Microsome</keyword>
<reference evidence="16" key="1">
    <citation type="submission" date="2025-08" db="UniProtKB">
        <authorList>
            <consortium name="RefSeq"/>
        </authorList>
    </citation>
    <scope>IDENTIFICATION</scope>
</reference>
<dbReference type="PANTHER" id="PTHR24300">
    <property type="entry name" value="CYTOCHROME P450 508A4-RELATED"/>
    <property type="match status" value="1"/>
</dbReference>
<keyword evidence="10" id="KW-0408">Iron</keyword>
<feature type="chain" id="PRO_5027849036" evidence="14">
    <location>
        <begin position="25"/>
        <end position="419"/>
    </location>
</feature>
<dbReference type="AlphaFoldDB" id="A0A6P7MRE5"/>
<evidence type="ECO:0000256" key="14">
    <source>
        <dbReference type="SAM" id="SignalP"/>
    </source>
</evidence>
<sequence length="419" mass="47613">MFASVALFVAVLLVLLFLFQTNVSKNFPSGPRPIPMLGNVLQLNLMNPIADLERLAKQYGNVYSLFIGPRPTVVINGLHALKEALVNKAAAFSGRPENLMINHAFQEKAPGMAMAGFNSSWKEHRRFGVMTMRNLGLGKQSMEVKILTEIRRIITHLEQSVGKDIDPHLLFHNAMSSIMCQVLFAKQFDYDSEQIKFFTEYFHETSKQFNGFWGMIYDFFPMLRSLPLPFQKTFKLFRAARGIYLEMLADCKWTRDPGKPKHFMDCYLDEMEKRGDNDVSFYEDQMCAVITEFHYGGTDTTANTLLTAWLYLMNYPHIQDFPLPRHFSSPRGPQGVPRPAERDSPGCLEHLPREGRLYSELLLGDRLPHSISKGASVHPAEETHFGCLYSLSCPSGHDPKLVAILKVSAGNRHSSRWEG</sequence>
<keyword evidence="15" id="KW-1185">Reference proteome</keyword>
<organism evidence="15 16">
    <name type="scientific">Betta splendens</name>
    <name type="common">Siamese fighting fish</name>
    <dbReference type="NCBI Taxonomy" id="158456"/>
    <lineage>
        <taxon>Eukaryota</taxon>
        <taxon>Metazoa</taxon>
        <taxon>Chordata</taxon>
        <taxon>Craniata</taxon>
        <taxon>Vertebrata</taxon>
        <taxon>Euteleostomi</taxon>
        <taxon>Actinopterygii</taxon>
        <taxon>Neopterygii</taxon>
        <taxon>Teleostei</taxon>
        <taxon>Neoteleostei</taxon>
        <taxon>Acanthomorphata</taxon>
        <taxon>Anabantaria</taxon>
        <taxon>Anabantiformes</taxon>
        <taxon>Anabantoidei</taxon>
        <taxon>Osphronemidae</taxon>
        <taxon>Betta</taxon>
    </lineage>
</organism>
<dbReference type="GO" id="GO:0020037">
    <property type="term" value="F:heme binding"/>
    <property type="evidence" value="ECO:0007669"/>
    <property type="project" value="InterPro"/>
</dbReference>
<dbReference type="GO" id="GO:0006082">
    <property type="term" value="P:organic acid metabolic process"/>
    <property type="evidence" value="ECO:0007669"/>
    <property type="project" value="TreeGrafter"/>
</dbReference>